<dbReference type="Pfam" id="PF00989">
    <property type="entry name" value="PAS"/>
    <property type="match status" value="1"/>
</dbReference>
<dbReference type="InterPro" id="IPR013767">
    <property type="entry name" value="PAS_fold"/>
</dbReference>
<dbReference type="Pfam" id="PF25601">
    <property type="entry name" value="AAA_lid_14"/>
    <property type="match status" value="1"/>
</dbReference>
<evidence type="ECO:0000256" key="4">
    <source>
        <dbReference type="ARBA" id="ARBA00023125"/>
    </source>
</evidence>
<dbReference type="InterPro" id="IPR003593">
    <property type="entry name" value="AAA+_ATPase"/>
</dbReference>
<dbReference type="Gene3D" id="1.10.8.60">
    <property type="match status" value="1"/>
</dbReference>
<sequence length="583" mass="66245">MVIHIDLVVDTVKKVFEEYQSYNEINSHIQIMSSDLTYICHYDPLLNEVVLDSGRGIDLPRDITLMQKTTCYDNTMAGLDRVGESEYLYSSPIIVEQETKYYLVCTSYHIHDSLTLIIVELLSKYISTRLETHIKLQDVHLKNDHMKQITETVSTGSLSVDKFGTIMFINEVGGEMLGVRAEEVLGQPISQVLDNQAFSLDVLEFGMPVINKDIIIKINKGQYHFRLSSVPLYDNSNEPIGVIFHFKDIRKEVEIIVNTKGFFNFDDIIYQCKEMESLIHLAKKAALQDSSILIEGESGTGKELIAQSIHNYSSRSNHPFIVIDCSAIPRNLVESELFGYEAGAFTGSHKGGMMGKFERANGGTVFLDEIGEMPLEIQSKLLRVIQSRSITRIGGHEPISLNIRIIAATNRNLAKEVSEGNFRNDLYYRLNVINLFVPALRDRKGDLPLLVYKLMEKTAKREKRVIPNLLGRVMKVLENYPWPGNIRELENTMERAVILAHGEIDYQHLPKRLLEIQNIHVSSTSVQSEPFVNQTPQKPKSVMEQQLIINALKESKGNKSKAAKKLGIARSTLYEKMYQYQLL</sequence>
<dbReference type="PANTHER" id="PTHR32071:SF57">
    <property type="entry name" value="C4-DICARBOXYLATE TRANSPORT TRANSCRIPTIONAL REGULATORY PROTEIN DCTD"/>
    <property type="match status" value="1"/>
</dbReference>
<dbReference type="InterPro" id="IPR025944">
    <property type="entry name" value="Sigma_54_int_dom_CS"/>
</dbReference>
<dbReference type="PROSITE" id="PS00688">
    <property type="entry name" value="SIGMA54_INTERACT_3"/>
    <property type="match status" value="1"/>
</dbReference>
<evidence type="ECO:0000259" key="6">
    <source>
        <dbReference type="PROSITE" id="PS50045"/>
    </source>
</evidence>
<evidence type="ECO:0000313" key="9">
    <source>
        <dbReference type="Proteomes" id="UP001241748"/>
    </source>
</evidence>
<dbReference type="InterPro" id="IPR000014">
    <property type="entry name" value="PAS"/>
</dbReference>
<dbReference type="EMBL" id="JAROBZ020000001">
    <property type="protein sequence ID" value="MFB3168367.1"/>
    <property type="molecule type" value="Genomic_DNA"/>
</dbReference>
<reference evidence="8 9" key="1">
    <citation type="submission" date="2024-05" db="EMBL/GenBank/DDBJ databases">
        <authorList>
            <person name="Venkateswaran K."/>
        </authorList>
    </citation>
    <scope>NUCLEOTIDE SEQUENCE [LARGE SCALE GENOMIC DNA]</scope>
    <source>
        <strain evidence="8 9">179-C4-2-HS</strain>
    </source>
</reference>
<dbReference type="InterPro" id="IPR035965">
    <property type="entry name" value="PAS-like_dom_sf"/>
</dbReference>
<proteinExistence type="predicted"/>
<dbReference type="PRINTS" id="PR01590">
    <property type="entry name" value="HTHFIS"/>
</dbReference>
<accession>A0ABV4YUF9</accession>
<dbReference type="SMART" id="SM00382">
    <property type="entry name" value="AAA"/>
    <property type="match status" value="1"/>
</dbReference>
<name>A0ABV4YUF9_9BACI</name>
<dbReference type="PROSITE" id="PS00675">
    <property type="entry name" value="SIGMA54_INTERACT_1"/>
    <property type="match status" value="1"/>
</dbReference>
<keyword evidence="4" id="KW-0238">DNA-binding</keyword>
<dbReference type="InterPro" id="IPR058031">
    <property type="entry name" value="AAA_lid_NorR"/>
</dbReference>
<evidence type="ECO:0000256" key="1">
    <source>
        <dbReference type="ARBA" id="ARBA00022741"/>
    </source>
</evidence>
<dbReference type="PROSITE" id="PS50112">
    <property type="entry name" value="PAS"/>
    <property type="match status" value="1"/>
</dbReference>
<dbReference type="InterPro" id="IPR025662">
    <property type="entry name" value="Sigma_54_int_dom_ATP-bd_1"/>
</dbReference>
<feature type="domain" description="Sigma-54 factor interaction" evidence="6">
    <location>
        <begin position="268"/>
        <end position="498"/>
    </location>
</feature>
<dbReference type="InterPro" id="IPR002078">
    <property type="entry name" value="Sigma_54_int"/>
</dbReference>
<keyword evidence="9" id="KW-1185">Reference proteome</keyword>
<gene>
    <name evidence="8" type="ORF">P5G62_014710</name>
</gene>
<dbReference type="InterPro" id="IPR009057">
    <property type="entry name" value="Homeodomain-like_sf"/>
</dbReference>
<dbReference type="InterPro" id="IPR027417">
    <property type="entry name" value="P-loop_NTPase"/>
</dbReference>
<dbReference type="InterPro" id="IPR025943">
    <property type="entry name" value="Sigma_54_int_dom_ATP-bd_2"/>
</dbReference>
<protein>
    <submittedName>
        <fullName evidence="8">Sigma 54-interacting transcriptional regulator</fullName>
    </submittedName>
</protein>
<dbReference type="CDD" id="cd00130">
    <property type="entry name" value="PAS"/>
    <property type="match status" value="1"/>
</dbReference>
<keyword evidence="5" id="KW-0804">Transcription</keyword>
<evidence type="ECO:0000313" key="8">
    <source>
        <dbReference type="EMBL" id="MFB3168367.1"/>
    </source>
</evidence>
<dbReference type="RefSeq" id="WP_306073064.1">
    <property type="nucleotide sequence ID" value="NZ_JAROBZ020000001.1"/>
</dbReference>
<evidence type="ECO:0000256" key="3">
    <source>
        <dbReference type="ARBA" id="ARBA00023015"/>
    </source>
</evidence>
<evidence type="ECO:0000259" key="7">
    <source>
        <dbReference type="PROSITE" id="PS50112"/>
    </source>
</evidence>
<keyword evidence="3" id="KW-0805">Transcription regulation</keyword>
<dbReference type="PROSITE" id="PS00676">
    <property type="entry name" value="SIGMA54_INTERACT_2"/>
    <property type="match status" value="1"/>
</dbReference>
<comment type="caution">
    <text evidence="8">The sequence shown here is derived from an EMBL/GenBank/DDBJ whole genome shotgun (WGS) entry which is preliminary data.</text>
</comment>
<dbReference type="PROSITE" id="PS50045">
    <property type="entry name" value="SIGMA54_INTERACT_4"/>
    <property type="match status" value="1"/>
</dbReference>
<organism evidence="8 9">
    <name type="scientific">Neobacillus driksii</name>
    <dbReference type="NCBI Taxonomy" id="3035913"/>
    <lineage>
        <taxon>Bacteria</taxon>
        <taxon>Bacillati</taxon>
        <taxon>Bacillota</taxon>
        <taxon>Bacilli</taxon>
        <taxon>Bacillales</taxon>
        <taxon>Bacillaceae</taxon>
        <taxon>Neobacillus</taxon>
    </lineage>
</organism>
<dbReference type="Gene3D" id="1.10.10.60">
    <property type="entry name" value="Homeodomain-like"/>
    <property type="match status" value="1"/>
</dbReference>
<evidence type="ECO:0000256" key="2">
    <source>
        <dbReference type="ARBA" id="ARBA00022840"/>
    </source>
</evidence>
<feature type="domain" description="PAS" evidence="7">
    <location>
        <begin position="142"/>
        <end position="187"/>
    </location>
</feature>
<keyword evidence="1" id="KW-0547">Nucleotide-binding</keyword>
<dbReference type="Pfam" id="PF02954">
    <property type="entry name" value="HTH_8"/>
    <property type="match status" value="1"/>
</dbReference>
<dbReference type="CDD" id="cd00009">
    <property type="entry name" value="AAA"/>
    <property type="match status" value="1"/>
</dbReference>
<dbReference type="NCBIfam" id="TIGR00229">
    <property type="entry name" value="sensory_box"/>
    <property type="match status" value="1"/>
</dbReference>
<dbReference type="PANTHER" id="PTHR32071">
    <property type="entry name" value="TRANSCRIPTIONAL REGULATORY PROTEIN"/>
    <property type="match status" value="1"/>
</dbReference>
<dbReference type="SUPFAM" id="SSF46689">
    <property type="entry name" value="Homeodomain-like"/>
    <property type="match status" value="1"/>
</dbReference>
<dbReference type="SUPFAM" id="SSF52540">
    <property type="entry name" value="P-loop containing nucleoside triphosphate hydrolases"/>
    <property type="match status" value="1"/>
</dbReference>
<dbReference type="InterPro" id="IPR002197">
    <property type="entry name" value="HTH_Fis"/>
</dbReference>
<dbReference type="Proteomes" id="UP001241748">
    <property type="component" value="Unassembled WGS sequence"/>
</dbReference>
<dbReference type="Pfam" id="PF00158">
    <property type="entry name" value="Sigma54_activat"/>
    <property type="match status" value="1"/>
</dbReference>
<dbReference type="SMART" id="SM00091">
    <property type="entry name" value="PAS"/>
    <property type="match status" value="1"/>
</dbReference>
<dbReference type="SUPFAM" id="SSF55785">
    <property type="entry name" value="PYP-like sensor domain (PAS domain)"/>
    <property type="match status" value="1"/>
</dbReference>
<evidence type="ECO:0000256" key="5">
    <source>
        <dbReference type="ARBA" id="ARBA00023163"/>
    </source>
</evidence>
<dbReference type="Gene3D" id="3.30.450.20">
    <property type="entry name" value="PAS domain"/>
    <property type="match status" value="1"/>
</dbReference>
<keyword evidence="2" id="KW-0067">ATP-binding</keyword>
<dbReference type="Gene3D" id="3.40.50.300">
    <property type="entry name" value="P-loop containing nucleotide triphosphate hydrolases"/>
    <property type="match status" value="1"/>
</dbReference>